<feature type="domain" description="Ribosomal eL28/Mak16" evidence="7">
    <location>
        <begin position="2464"/>
        <end position="2582"/>
    </location>
</feature>
<evidence type="ECO:0000256" key="3">
    <source>
        <dbReference type="ARBA" id="ARBA00023125"/>
    </source>
</evidence>
<dbReference type="InterPro" id="IPR029004">
    <property type="entry name" value="Ribosomal_eL28/Mak16"/>
</dbReference>
<dbReference type="Pfam" id="PF01778">
    <property type="entry name" value="Ribosomal_L28e"/>
    <property type="match status" value="1"/>
</dbReference>
<feature type="region of interest" description="Disordered" evidence="6">
    <location>
        <begin position="92"/>
        <end position="154"/>
    </location>
</feature>
<feature type="compositionally biased region" description="Low complexity" evidence="6">
    <location>
        <begin position="680"/>
        <end position="690"/>
    </location>
</feature>
<dbReference type="Proteomes" id="UP000311382">
    <property type="component" value="Unassembled WGS sequence"/>
</dbReference>
<keyword evidence="3" id="KW-0238">DNA-binding</keyword>
<organism evidence="10 11">
    <name type="scientific">Rhodotorula diobovata</name>
    <dbReference type="NCBI Taxonomy" id="5288"/>
    <lineage>
        <taxon>Eukaryota</taxon>
        <taxon>Fungi</taxon>
        <taxon>Dikarya</taxon>
        <taxon>Basidiomycota</taxon>
        <taxon>Pucciniomycotina</taxon>
        <taxon>Microbotryomycetes</taxon>
        <taxon>Sporidiobolales</taxon>
        <taxon>Sporidiobolaceae</taxon>
        <taxon>Rhodotorula</taxon>
    </lineage>
</organism>
<evidence type="ECO:0000259" key="9">
    <source>
        <dbReference type="Pfam" id="PF20222"/>
    </source>
</evidence>
<feature type="compositionally biased region" description="Basic residues" evidence="6">
    <location>
        <begin position="841"/>
        <end position="851"/>
    </location>
</feature>
<dbReference type="Pfam" id="PF20222">
    <property type="entry name" value="DUF6581"/>
    <property type="match status" value="1"/>
</dbReference>
<feature type="compositionally biased region" description="Basic and acidic residues" evidence="6">
    <location>
        <begin position="755"/>
        <end position="773"/>
    </location>
</feature>
<keyword evidence="11" id="KW-1185">Reference proteome</keyword>
<feature type="compositionally biased region" description="Basic and acidic residues" evidence="6">
    <location>
        <begin position="145"/>
        <end position="154"/>
    </location>
</feature>
<evidence type="ECO:0008006" key="12">
    <source>
        <dbReference type="Google" id="ProtNLM"/>
    </source>
</evidence>
<gene>
    <name evidence="10" type="ORF">DMC30DRAFT_417192</name>
</gene>
<feature type="domain" description="B-block binding subunit of TFIIIC" evidence="8">
    <location>
        <begin position="198"/>
        <end position="264"/>
    </location>
</feature>
<feature type="compositionally biased region" description="Basic residues" evidence="6">
    <location>
        <begin position="691"/>
        <end position="702"/>
    </location>
</feature>
<feature type="region of interest" description="Disordered" evidence="6">
    <location>
        <begin position="559"/>
        <end position="600"/>
    </location>
</feature>
<keyword evidence="2" id="KW-0597">Phosphoprotein</keyword>
<evidence type="ECO:0000256" key="5">
    <source>
        <dbReference type="ARBA" id="ARBA00023242"/>
    </source>
</evidence>
<feature type="region of interest" description="Disordered" evidence="6">
    <location>
        <begin position="401"/>
        <end position="450"/>
    </location>
</feature>
<keyword evidence="4" id="KW-0804">Transcription</keyword>
<feature type="compositionally biased region" description="Polar residues" evidence="6">
    <location>
        <begin position="1769"/>
        <end position="1779"/>
    </location>
</feature>
<dbReference type="OrthoDB" id="68020at2759"/>
<accession>A0A5C5FVI2</accession>
<protein>
    <recommendedName>
        <fullName evidence="12">B-block binding subunit of TFIIIC domain-containing protein</fullName>
    </recommendedName>
</protein>
<dbReference type="PANTHER" id="PTHR15180:SF1">
    <property type="entry name" value="GENERAL TRANSCRIPTION FACTOR 3C POLYPEPTIDE 1"/>
    <property type="match status" value="1"/>
</dbReference>
<evidence type="ECO:0000313" key="11">
    <source>
        <dbReference type="Proteomes" id="UP000311382"/>
    </source>
</evidence>
<feature type="domain" description="Transcription factor tau subunit sfc3/Tfc3 C-terminal" evidence="9">
    <location>
        <begin position="1843"/>
        <end position="2198"/>
    </location>
</feature>
<dbReference type="GO" id="GO:0006384">
    <property type="term" value="P:transcription initiation at RNA polymerase III promoter"/>
    <property type="evidence" value="ECO:0007669"/>
    <property type="project" value="InterPro"/>
</dbReference>
<dbReference type="GO" id="GO:0003677">
    <property type="term" value="F:DNA binding"/>
    <property type="evidence" value="ECO:0007669"/>
    <property type="project" value="UniProtKB-KW"/>
</dbReference>
<proteinExistence type="predicted"/>
<evidence type="ECO:0000313" key="10">
    <source>
        <dbReference type="EMBL" id="TNY20212.1"/>
    </source>
</evidence>
<comment type="caution">
    <text evidence="10">The sequence shown here is derived from an EMBL/GenBank/DDBJ whole genome shotgun (WGS) entry which is preliminary data.</text>
</comment>
<feature type="compositionally biased region" description="Pro residues" evidence="6">
    <location>
        <begin position="2419"/>
        <end position="2428"/>
    </location>
</feature>
<dbReference type="Gene3D" id="3.30.390.110">
    <property type="match status" value="1"/>
</dbReference>
<feature type="region of interest" description="Disordered" evidence="6">
    <location>
        <begin position="1756"/>
        <end position="1807"/>
    </location>
</feature>
<dbReference type="STRING" id="5288.A0A5C5FVI2"/>
<dbReference type="GO" id="GO:0000127">
    <property type="term" value="C:transcription factor TFIIIC complex"/>
    <property type="evidence" value="ECO:0007669"/>
    <property type="project" value="InterPro"/>
</dbReference>
<dbReference type="InterPro" id="IPR044210">
    <property type="entry name" value="Tfc3-like"/>
</dbReference>
<feature type="compositionally biased region" description="Acidic residues" evidence="6">
    <location>
        <begin position="102"/>
        <end position="119"/>
    </location>
</feature>
<dbReference type="EMBL" id="SOZI01000073">
    <property type="protein sequence ID" value="TNY20212.1"/>
    <property type="molecule type" value="Genomic_DNA"/>
</dbReference>
<feature type="compositionally biased region" description="Low complexity" evidence="6">
    <location>
        <begin position="856"/>
        <end position="880"/>
    </location>
</feature>
<feature type="compositionally biased region" description="Low complexity" evidence="6">
    <location>
        <begin position="809"/>
        <end position="832"/>
    </location>
</feature>
<keyword evidence="5" id="KW-0539">Nucleus</keyword>
<feature type="compositionally biased region" description="Basic and acidic residues" evidence="6">
    <location>
        <begin position="287"/>
        <end position="298"/>
    </location>
</feature>
<feature type="compositionally biased region" description="Basic residues" evidence="6">
    <location>
        <begin position="124"/>
        <end position="137"/>
    </location>
</feature>
<dbReference type="Pfam" id="PF04182">
    <property type="entry name" value="B-block_TFIIIC"/>
    <property type="match status" value="1"/>
</dbReference>
<feature type="region of interest" description="Disordered" evidence="6">
    <location>
        <begin position="280"/>
        <end position="314"/>
    </location>
</feature>
<feature type="region of interest" description="Disordered" evidence="6">
    <location>
        <begin position="628"/>
        <end position="977"/>
    </location>
</feature>
<dbReference type="GO" id="GO:0005634">
    <property type="term" value="C:nucleus"/>
    <property type="evidence" value="ECO:0007669"/>
    <property type="project" value="UniProtKB-SubCell"/>
</dbReference>
<evidence type="ECO:0000256" key="2">
    <source>
        <dbReference type="ARBA" id="ARBA00022553"/>
    </source>
</evidence>
<evidence type="ECO:0000256" key="4">
    <source>
        <dbReference type="ARBA" id="ARBA00023163"/>
    </source>
</evidence>
<feature type="compositionally biased region" description="Acidic residues" evidence="6">
    <location>
        <begin position="570"/>
        <end position="580"/>
    </location>
</feature>
<dbReference type="InterPro" id="IPR046488">
    <property type="entry name" value="Sfc3/Tfc3_C"/>
</dbReference>
<reference evidence="10 11" key="1">
    <citation type="submission" date="2019-03" db="EMBL/GenBank/DDBJ databases">
        <title>Rhodosporidium diobovatum UCD-FST 08-225 genome sequencing, assembly, and annotation.</title>
        <authorList>
            <person name="Fakankun I.U."/>
            <person name="Fristensky B."/>
            <person name="Levin D.B."/>
        </authorList>
    </citation>
    <scope>NUCLEOTIDE SEQUENCE [LARGE SCALE GENOMIC DNA]</scope>
    <source>
        <strain evidence="10 11">UCD-FST 08-225</strain>
    </source>
</reference>
<dbReference type="PANTHER" id="PTHR15180">
    <property type="entry name" value="GENERAL TRANSCRIPTION FACTOR 3C POLYPEPTIDE 1"/>
    <property type="match status" value="1"/>
</dbReference>
<feature type="region of interest" description="Disordered" evidence="6">
    <location>
        <begin position="996"/>
        <end position="1133"/>
    </location>
</feature>
<name>A0A5C5FVI2_9BASI</name>
<sequence length="2606" mass="279768">MDALLQFLLEEVAMDGDAGTSVESLSAFIVDFYARSTSAGATTSTSAPGGPDDGAQGRVQLVDDSFVSFVWDTLLAEPDVRLGVLTPLAAAPAAGTPTPAPDDGDDPAEAGNADADDAEDTKPKPRRRGKGTKRRSSRAPQGPTHEMRILGDDDAERALGRDALQERYGDGLRILASEETARVAITGSHTRISSITPIIYTVLQHVSRGRAAGTTAVRLANSLGLDPKSVFHYIKIPYQLGLVKKFSDVDEGCRTNRIVHVRYLDRSEAWRTHIQAEPGFADADADPDARADHVKDEAGGDAGAGGPGASSSSWSGLEMTPISPAYLDSNVPLIRTRIVKALLRRPEHWIPHIELHGAIGLHAMDSVALRRLNAIVTVLAGEGVLEKVSVERRKAGGRNTTAPALRLCAKPEGAGTQAEGSGAQAQQTDKGKGRQREEEEEDADDEAYPRVGKPIERQVLDLLMDADARGLTIAEISSALHHFSPRFVEAILQRLARVAPPAHLGDYALHSMQETVGRLKQARWFSLVGYLAFRRARGFPDDKAEETYGAICGGGGGAGGAAEGGAEAEAQAEGEAERDEEQQSRLGAFETPEGDPPAEGQYATLREHQQRIDAFAVWAATSGGAAQNDRAAAAGGGGGGAGAKKARRPPGAAAGKGKARAVEGQGAAASGDDNDATPSAGPAAAPAAPLRKARGRPRKHPLKPGEESAYMRRKREKAEDDERERLGLPPIERPKAGRSRKKKEEGLGGGEGEEGGEKGGKKARAKKGEEKGKGKGKAKAKEAEEEEEGDKEGEAAEGDAMEVDAEPQAGPSDGAAALAGPSSAAAPITPEEPVVEPPALPKRKRGRPPKKKGAELEAATPAPDAAATEPAPEISASAAAEKPEPSQEADGDQAEAPARRKTRAQKSAALDAPSPADLPSSAPTPTAGRTTRAAALAASAPAAPASTIHKRTRASAAAQDEPSPRVKGLKRPQPFVEIDVSSARKRVKTGYKAFDALRGVASSSPAPPETPQAGPSAEGSAVQAPEAEPQTRKRAAEEEEEAGAGEEGLPEPSLLQGTPAEAQVDAAEAGPSPSPSSSPAPVSTPALARVARKGRASMPSRLGGTPSASPIMLAATPSTASRRAKTRSRPSAVAQGNLTMLERQKDVIDYVTAQGGFVELSYTLNEDVLRFCKTRRPDARQMDRPVLRQAFESCVDRELLRKTSAVSAKGQRHDVYYLPSVPPDSPELADFLRAVAATTRTYARGPLANDIVLDEAFDVADATKEVPPASMLADPVPTDSPETVRQFFAQQPLVVGRRYGVRQGLAARARQMHKWLASWLFRHADDANLVVRRDDDGFVVAQKTLLDQMPVGVYVRLVPLPFESETLEAFLADPDNCQLSMAAAPAEIVDIIRPHQPKRKAAMWNNFETLLHLRLLAPLIPHPAHKGDFEPSPRPKLATHWRFVTTAPLYALGGDRSLVDVCKLDSNDAVAEYWLALQAASKRPRQGMQRPAIEDERFPSTCDWLGQRVLRRDFMKDDRWRDTYQLAELQRSFLFRLVQHDPALATDTDSHAEDIAKWAHALFAPVDVVKAYLGTAHQKMQDEAEGRAAAAALAALPRRGRKKKVKVAPDGAEADDVDEEDDEAAARRASAATALHRKVQEAADQRERDWVGILERFRAEHNQPELHAETVDWLHRAFLDPRRQVDAKHLDAELRRLLPVSSAATVPDPAGGPAAAVAATAATNSSAPTFKSIVPITLQKKARAAKDPYAISTNLPSLGKRVAKPKPKPTSQAPAQASDSAEGKGKAQVAAAPADAADAGAAQVEDAVPAQTVDSGTQDEFLTVPVPPRPKIVPGRRLKRNFYTAEQDDLILDAMAVLRARAQRLDVRLNYRIFEDFFPGNKSATIRQRALAVLRKPGVQDYHDRLVAAFIDQYRARGAAVIDDPFPNSMVAFDLAACVRFLRENIDKPQLRLMRALPQPAIVAAQVVPLPATLEQLHAQYTVVPLESSADVSRRFDKVWNKYHIASNLREDSVANVPLGEPCVPREAEPPLEWEQELVRGACKAIVATDKHRYDPAKGNALLAPFDAETTIQKVVKELESKHIMRLPKEERRGPGAGISYNEKFFHRFESTTSVSRLREAADFDKELHDAGETTFPLMPTEGDMLAFFDLLAGGQIDLSVDATVLSAKALDVTDFGTRQANDDDIECAINVVPKASLSKPALPLPETLLPAALTSSEPALASALARLPADATLARTLELCISAAGPEGSQLSFLARVARDTNAHDADDDDADAGLARAIALLVRANLAFFAGTRTLRLVHARHVAQWALPLPLPEASAAQGWFLPALWTDVDGRCNVELWTRACAWVKGELWNRSGATCQSVVDRAVRKQILTAHEVQTILRTLLDAGKVARLEGEGEGGDGGEVDWERDHWTLEGPRSPPHAPPVPNYRGWGNVDSRRGQLEIDGATKPHSMTESSIASPDLIWLLIRKQNAYVHKRRGAGRVFSVERGNLTGIHSPKYSGLANRATLDISTSTSAPGRGVTLSYREADSWPFAVKSGLQTKEVGNGKKGAQREAVQVLEDIGRPEVYQAALKRTKAVLASQNPNRPAAQRKRTARPVQHGDDE</sequence>
<evidence type="ECO:0000259" key="8">
    <source>
        <dbReference type="Pfam" id="PF04182"/>
    </source>
</evidence>
<feature type="region of interest" description="Disordered" evidence="6">
    <location>
        <begin position="2414"/>
        <end position="2435"/>
    </location>
</feature>
<evidence type="ECO:0000256" key="6">
    <source>
        <dbReference type="SAM" id="MobiDB-lite"/>
    </source>
</evidence>
<feature type="compositionally biased region" description="Basic and acidic residues" evidence="6">
    <location>
        <begin position="703"/>
        <end position="726"/>
    </location>
</feature>
<feature type="region of interest" description="Disordered" evidence="6">
    <location>
        <begin position="1602"/>
        <end position="1622"/>
    </location>
</feature>
<dbReference type="InterPro" id="IPR007309">
    <property type="entry name" value="TFIIIC_Bblock-bd"/>
</dbReference>
<feature type="compositionally biased region" description="Acidic residues" evidence="6">
    <location>
        <begin position="783"/>
        <end position="805"/>
    </location>
</feature>
<feature type="compositionally biased region" description="Low complexity" evidence="6">
    <location>
        <begin position="1787"/>
        <end position="1807"/>
    </location>
</feature>
<comment type="subcellular location">
    <subcellularLocation>
        <location evidence="1">Nucleus</location>
    </subcellularLocation>
</comment>
<evidence type="ECO:0000256" key="1">
    <source>
        <dbReference type="ARBA" id="ARBA00004123"/>
    </source>
</evidence>
<feature type="compositionally biased region" description="Acidic residues" evidence="6">
    <location>
        <begin position="1612"/>
        <end position="1622"/>
    </location>
</feature>
<feature type="region of interest" description="Disordered" evidence="6">
    <location>
        <begin position="2580"/>
        <end position="2606"/>
    </location>
</feature>
<feature type="compositionally biased region" description="Low complexity" evidence="6">
    <location>
        <begin position="907"/>
        <end position="947"/>
    </location>
</feature>
<dbReference type="GO" id="GO:0042791">
    <property type="term" value="P:5S class rRNA transcription by RNA polymerase III"/>
    <property type="evidence" value="ECO:0007669"/>
    <property type="project" value="TreeGrafter"/>
</dbReference>
<feature type="compositionally biased region" description="Low complexity" evidence="6">
    <location>
        <begin position="1079"/>
        <end position="1088"/>
    </location>
</feature>
<evidence type="ECO:0000259" key="7">
    <source>
        <dbReference type="Pfam" id="PF01778"/>
    </source>
</evidence>